<name>A0AAP9YLX0_9GAMM</name>
<dbReference type="InterPro" id="IPR005318">
    <property type="entry name" value="OM_porin_bac"/>
</dbReference>
<comment type="similarity">
    <text evidence="1">Belongs to the outer membrane porin (Opr) (TC 1.B.25) family.</text>
</comment>
<keyword evidence="3 4" id="KW-0732">Signal</keyword>
<accession>A0AAP9YLX0</accession>
<dbReference type="PANTHER" id="PTHR34596:SF2">
    <property type="entry name" value="CHITOPORIN"/>
    <property type="match status" value="1"/>
</dbReference>
<dbReference type="GO" id="GO:0016020">
    <property type="term" value="C:membrane"/>
    <property type="evidence" value="ECO:0007669"/>
    <property type="project" value="InterPro"/>
</dbReference>
<evidence type="ECO:0000256" key="3">
    <source>
        <dbReference type="ARBA" id="ARBA00022729"/>
    </source>
</evidence>
<dbReference type="EMBL" id="CP066313">
    <property type="protein sequence ID" value="QQE91384.1"/>
    <property type="molecule type" value="Genomic_DNA"/>
</dbReference>
<dbReference type="AlphaFoldDB" id="A0AAP9YLX0"/>
<dbReference type="PANTHER" id="PTHR34596">
    <property type="entry name" value="CHITOPORIN"/>
    <property type="match status" value="1"/>
</dbReference>
<dbReference type="GO" id="GO:0015288">
    <property type="term" value="F:porin activity"/>
    <property type="evidence" value="ECO:0007669"/>
    <property type="project" value="TreeGrafter"/>
</dbReference>
<evidence type="ECO:0000256" key="1">
    <source>
        <dbReference type="ARBA" id="ARBA00009075"/>
    </source>
</evidence>
<feature type="signal peptide" evidence="4">
    <location>
        <begin position="1"/>
        <end position="23"/>
    </location>
</feature>
<sequence>MKNALGKVILSCFVAGFSSVSLADFLEDSKASLYLRNMYMNRDFRQEGGRPSPREWAQGFTLRFESGFTEGPIGFGLDVMAQLGVKLDSSQEHSGTGLLPVDGRGRPEDEFGELGLTAKLRASKTVVRLGTLQPQLPVIAYNDVRLLSSTYTGGLLTSQEINGLTLNFGRLDEINLRDSSSNDDMNYSGVESKYLELAGGSYSFTPRLTASYYYARMKDIYQQNFFGLVHDLPLGDGVSLRSDLRYFNSKGDGEDRLRSASRVDRGRIDNHFFNGTWTLTVKAHKFGAGYQRLSGDGDFPFPGLDPYSTNLSMYNPFTKAETDAWQLRYEYDFSTLGIPGLTFSNKHVKAHNVKTATVDNAHEWERNTDLAYVIQNGPLKGVNFRLRNASFRASNGLKTQVDETRIIIGYNLSVW</sequence>
<reference evidence="5 6" key="1">
    <citation type="submission" date="2020-12" db="EMBL/GenBank/DDBJ databases">
        <title>Genomic Analysis and Response surface optimization of nitrogen-fixing conditions for A. chroococcum strain HR1, Isolation from rhizosphere soil.</title>
        <authorList>
            <person name="Li J."/>
            <person name="Yang H."/>
            <person name="Liu H."/>
            <person name="Wang C."/>
            <person name="Tian Y."/>
            <person name="Lu X.Y."/>
        </authorList>
    </citation>
    <scope>NUCLEOTIDE SEQUENCE [LARGE SCALE GENOMIC DNA]</scope>
    <source>
        <strain evidence="5 6">HR1</strain>
        <plasmid evidence="5 6">unnamed3</plasmid>
    </source>
</reference>
<proteinExistence type="inferred from homology"/>
<feature type="chain" id="PRO_5042879857" evidence="4">
    <location>
        <begin position="24"/>
        <end position="415"/>
    </location>
</feature>
<gene>
    <name evidence="5" type="ORF">GKQ51_23855</name>
</gene>
<dbReference type="InterPro" id="IPR023614">
    <property type="entry name" value="Porin_dom_sf"/>
</dbReference>
<evidence type="ECO:0000256" key="4">
    <source>
        <dbReference type="SAM" id="SignalP"/>
    </source>
</evidence>
<dbReference type="Pfam" id="PF03573">
    <property type="entry name" value="OprD"/>
    <property type="match status" value="1"/>
</dbReference>
<evidence type="ECO:0000313" key="5">
    <source>
        <dbReference type="EMBL" id="QQE91384.1"/>
    </source>
</evidence>
<dbReference type="Proteomes" id="UP000596192">
    <property type="component" value="Plasmid unnamed3"/>
</dbReference>
<evidence type="ECO:0000313" key="6">
    <source>
        <dbReference type="Proteomes" id="UP000596192"/>
    </source>
</evidence>
<protein>
    <submittedName>
        <fullName evidence="5">OprD family porin</fullName>
    </submittedName>
</protein>
<geneLocation type="plasmid" evidence="5 6">
    <name>unnamed3</name>
</geneLocation>
<organism evidence="5 6">
    <name type="scientific">Azotobacter chroococcum</name>
    <dbReference type="NCBI Taxonomy" id="353"/>
    <lineage>
        <taxon>Bacteria</taxon>
        <taxon>Pseudomonadati</taxon>
        <taxon>Pseudomonadota</taxon>
        <taxon>Gammaproteobacteria</taxon>
        <taxon>Pseudomonadales</taxon>
        <taxon>Pseudomonadaceae</taxon>
        <taxon>Azotobacter</taxon>
    </lineage>
</organism>
<keyword evidence="5" id="KW-0614">Plasmid</keyword>
<dbReference type="Gene3D" id="2.40.160.10">
    <property type="entry name" value="Porin"/>
    <property type="match status" value="1"/>
</dbReference>
<evidence type="ECO:0000256" key="2">
    <source>
        <dbReference type="ARBA" id="ARBA00022448"/>
    </source>
</evidence>
<keyword evidence="2" id="KW-0813">Transport</keyword>
<dbReference type="RefSeq" id="WP_198868295.1">
    <property type="nucleotide sequence ID" value="NZ_CP066313.1"/>
</dbReference>